<dbReference type="Gene3D" id="3.40.50.720">
    <property type="entry name" value="NAD(P)-binding Rossmann-like Domain"/>
    <property type="match status" value="1"/>
</dbReference>
<evidence type="ECO:0000313" key="4">
    <source>
        <dbReference type="EMBL" id="KAF7514082.1"/>
    </source>
</evidence>
<dbReference type="InterPro" id="IPR036291">
    <property type="entry name" value="NAD(P)-bd_dom_sf"/>
</dbReference>
<evidence type="ECO:0000256" key="1">
    <source>
        <dbReference type="ARBA" id="ARBA00022857"/>
    </source>
</evidence>
<dbReference type="GO" id="GO:0016620">
    <property type="term" value="F:oxidoreductase activity, acting on the aldehyde or oxo group of donors, NAD or NADP as acceptor"/>
    <property type="evidence" value="ECO:0007669"/>
    <property type="project" value="InterPro"/>
</dbReference>
<evidence type="ECO:0000313" key="5">
    <source>
        <dbReference type="Proteomes" id="UP000606974"/>
    </source>
</evidence>
<dbReference type="InterPro" id="IPR008030">
    <property type="entry name" value="NmrA-like"/>
</dbReference>
<dbReference type="PANTHER" id="PTHR47706">
    <property type="entry name" value="NMRA-LIKE FAMILY PROTEIN"/>
    <property type="match status" value="1"/>
</dbReference>
<dbReference type="GO" id="GO:1901607">
    <property type="term" value="P:alpha-amino acid biosynthetic process"/>
    <property type="evidence" value="ECO:0007669"/>
    <property type="project" value="UniProtKB-ARBA"/>
</dbReference>
<proteinExistence type="predicted"/>
<dbReference type="OrthoDB" id="9974981at2759"/>
<gene>
    <name evidence="4" type="ORF">GJ744_004407</name>
</gene>
<dbReference type="AlphaFoldDB" id="A0A8H7ATI8"/>
<accession>A0A8H7ATI8</accession>
<dbReference type="InterPro" id="IPR000534">
    <property type="entry name" value="Semialdehyde_DH_NAD-bd"/>
</dbReference>
<dbReference type="CDD" id="cd05259">
    <property type="entry name" value="PCBER_SDR_a"/>
    <property type="match status" value="1"/>
</dbReference>
<feature type="domain" description="Semialdehyde dehydrogenase NAD-binding" evidence="3">
    <location>
        <begin position="51"/>
        <end position="162"/>
    </location>
</feature>
<protein>
    <recommendedName>
        <fullName evidence="3">Semialdehyde dehydrogenase NAD-binding domain-containing protein</fullName>
    </recommendedName>
</protein>
<dbReference type="InterPro" id="IPR051609">
    <property type="entry name" value="NmrA/Isoflavone_reductase-like"/>
</dbReference>
<organism evidence="4 5">
    <name type="scientific">Endocarpon pusillum</name>
    <dbReference type="NCBI Taxonomy" id="364733"/>
    <lineage>
        <taxon>Eukaryota</taxon>
        <taxon>Fungi</taxon>
        <taxon>Dikarya</taxon>
        <taxon>Ascomycota</taxon>
        <taxon>Pezizomycotina</taxon>
        <taxon>Eurotiomycetes</taxon>
        <taxon>Chaetothyriomycetidae</taxon>
        <taxon>Verrucariales</taxon>
        <taxon>Verrucariaceae</taxon>
        <taxon>Endocarpon</taxon>
    </lineage>
</organism>
<evidence type="ECO:0000259" key="3">
    <source>
        <dbReference type="SMART" id="SM00859"/>
    </source>
</evidence>
<dbReference type="EMBL" id="JAACFV010000002">
    <property type="protein sequence ID" value="KAF7514082.1"/>
    <property type="molecule type" value="Genomic_DNA"/>
</dbReference>
<evidence type="ECO:0000256" key="2">
    <source>
        <dbReference type="ARBA" id="ARBA00023002"/>
    </source>
</evidence>
<keyword evidence="1" id="KW-0521">NADP</keyword>
<keyword evidence="5" id="KW-1185">Reference proteome</keyword>
<dbReference type="Proteomes" id="UP000606974">
    <property type="component" value="Unassembled WGS sequence"/>
</dbReference>
<comment type="caution">
    <text evidence="4">The sequence shown here is derived from an EMBL/GenBank/DDBJ whole genome shotgun (WGS) entry which is preliminary data.</text>
</comment>
<dbReference type="PANTHER" id="PTHR47706:SF7">
    <property type="entry name" value="CIPA-LIKE, PUTATIVE (AFU_ORTHOLOGUE AFUA_1G01630)-RELATED"/>
    <property type="match status" value="1"/>
</dbReference>
<dbReference type="SUPFAM" id="SSF51735">
    <property type="entry name" value="NAD(P)-binding Rossmann-fold domains"/>
    <property type="match status" value="1"/>
</dbReference>
<dbReference type="SMART" id="SM00859">
    <property type="entry name" value="Semialdhyde_dh"/>
    <property type="match status" value="1"/>
</dbReference>
<dbReference type="Pfam" id="PF05368">
    <property type="entry name" value="NmrA"/>
    <property type="match status" value="1"/>
</dbReference>
<dbReference type="Gene3D" id="3.90.25.10">
    <property type="entry name" value="UDP-galactose 4-epimerase, domain 1"/>
    <property type="match status" value="1"/>
</dbReference>
<dbReference type="GO" id="GO:0051287">
    <property type="term" value="F:NAD binding"/>
    <property type="evidence" value="ECO:0007669"/>
    <property type="project" value="InterPro"/>
</dbReference>
<keyword evidence="2" id="KW-0560">Oxidoreductase</keyword>
<sequence>MVVGSTSRSLNRYVTTSISSRNNRSLPLGSPGFTGRLILISKMTSAEHVKNIAVVGASGLVGGAILKSLLESGNFNVTAISRQDSSATFPSDVTVKKGDYKSPEFLESALQGQDVLILTFAAMTPPEVQSDFIKAAAKAGVPWILPNEYGQDGANPELAKVVGLLGMKERYRNEIEELGVSSWIGIVNNLWFDFSLKGGFFGIGIAARKAEIYDDGSTSIVTTTVPQVGRAIARLLSLPVQSSSPCLSDYKNKFVYITSFSVTQNDMLAAVQHATGTTPADWTVTHKPLDQWMQEGREMFAKGERMGMINVLYGATFKKGLGDQFHGRELANEKLGLEEEDLDEVVQRIVKEVEAK</sequence>
<dbReference type="InterPro" id="IPR045312">
    <property type="entry name" value="PCBER-like"/>
</dbReference>
<name>A0A8H7ATI8_9EURO</name>
<reference evidence="4" key="1">
    <citation type="submission" date="2020-02" db="EMBL/GenBank/DDBJ databases">
        <authorList>
            <person name="Palmer J.M."/>
        </authorList>
    </citation>
    <scope>NUCLEOTIDE SEQUENCE</scope>
    <source>
        <strain evidence="4">EPUS1.4</strain>
        <tissue evidence="4">Thallus</tissue>
    </source>
</reference>